<dbReference type="SMART" id="SM00267">
    <property type="entry name" value="GGDEF"/>
    <property type="match status" value="1"/>
</dbReference>
<name>A0A1G4YGP9_9ENTR</name>
<evidence type="ECO:0000313" key="7">
    <source>
        <dbReference type="EMBL" id="SCX51978.1"/>
    </source>
</evidence>
<dbReference type="PROSITE" id="PS50887">
    <property type="entry name" value="GGDEF"/>
    <property type="match status" value="1"/>
</dbReference>
<reference evidence="7 8" key="1">
    <citation type="submission" date="2016-10" db="EMBL/GenBank/DDBJ databases">
        <authorList>
            <person name="Varghese N."/>
            <person name="Submissions S."/>
        </authorList>
    </citation>
    <scope>NUCLEOTIDE SEQUENCE [LARGE SCALE GENOMIC DNA]</scope>
    <source>
        <strain evidence="7 8">CGMCC 1.12102</strain>
    </source>
</reference>
<comment type="pathway">
    <text evidence="2">Purine metabolism; 3',5'-cyclic di-GMP biosynthesis.</text>
</comment>
<evidence type="ECO:0000259" key="6">
    <source>
        <dbReference type="PROSITE" id="PS50887"/>
    </source>
</evidence>
<dbReference type="EC" id="2.7.7.65" evidence="3"/>
<evidence type="ECO:0000256" key="3">
    <source>
        <dbReference type="ARBA" id="ARBA00012528"/>
    </source>
</evidence>
<dbReference type="SUPFAM" id="SSF55073">
    <property type="entry name" value="Nucleotide cyclase"/>
    <property type="match status" value="1"/>
</dbReference>
<evidence type="ECO:0000313" key="8">
    <source>
        <dbReference type="Proteomes" id="UP000183569"/>
    </source>
</evidence>
<evidence type="ECO:0000256" key="2">
    <source>
        <dbReference type="ARBA" id="ARBA00004665"/>
    </source>
</evidence>
<dbReference type="InterPro" id="IPR050469">
    <property type="entry name" value="Diguanylate_Cyclase"/>
</dbReference>
<dbReference type="Gene3D" id="3.30.70.270">
    <property type="match status" value="1"/>
</dbReference>
<dbReference type="InterPro" id="IPR029787">
    <property type="entry name" value="Nucleotide_cyclase"/>
</dbReference>
<organism evidence="7 8">
    <name type="scientific">Kosakonia sacchari</name>
    <dbReference type="NCBI Taxonomy" id="1158459"/>
    <lineage>
        <taxon>Bacteria</taxon>
        <taxon>Pseudomonadati</taxon>
        <taxon>Pseudomonadota</taxon>
        <taxon>Gammaproteobacteria</taxon>
        <taxon>Enterobacterales</taxon>
        <taxon>Enterobacteriaceae</taxon>
        <taxon>Kosakonia</taxon>
    </lineage>
</organism>
<accession>A0A1G4YGP9</accession>
<dbReference type="NCBIfam" id="TIGR00254">
    <property type="entry name" value="GGDEF"/>
    <property type="match status" value="1"/>
</dbReference>
<dbReference type="AlphaFoldDB" id="A0A1G4YGP9"/>
<dbReference type="InterPro" id="IPR043128">
    <property type="entry name" value="Rev_trsase/Diguanyl_cyclase"/>
</dbReference>
<dbReference type="Gene3D" id="1.20.120.30">
    <property type="entry name" value="Aspartate receptor, ligand-binding domain"/>
    <property type="match status" value="1"/>
</dbReference>
<feature type="domain" description="GGDEF" evidence="6">
    <location>
        <begin position="157"/>
        <end position="289"/>
    </location>
</feature>
<sequence length="298" mass="33782">MYLSTEQIDNILFDLNKAVDAHYDWLINMFACVVNNNIDQSESINAHAHHLCHFGHWLDGRQPTNSEESSCLQAIDVTHTKMHNCGRELMWVIRDKKTNTDKFSEFKHRLALFSAAVTAYKTYLLKMRGGVDILTGLPGRRMLDERFEQQLKEVSDQNIYMLLLDIDRFKNVNDTYGHLVGDGVLRELAQQLRDRIRGGDTAYRYGGEEFIIILHAPSDREACQAALRLCESVAATTIHCDDKALNITVTIGVTQAWAGESIGIVAKRADAAMYRGKQTGRNRCMFMDEGGEIHLITD</sequence>
<dbReference type="GO" id="GO:0043709">
    <property type="term" value="P:cell adhesion involved in single-species biofilm formation"/>
    <property type="evidence" value="ECO:0007669"/>
    <property type="project" value="TreeGrafter"/>
</dbReference>
<dbReference type="GO" id="GO:0005886">
    <property type="term" value="C:plasma membrane"/>
    <property type="evidence" value="ECO:0007669"/>
    <property type="project" value="TreeGrafter"/>
</dbReference>
<dbReference type="InterPro" id="IPR000160">
    <property type="entry name" value="GGDEF_dom"/>
</dbReference>
<dbReference type="Proteomes" id="UP000183569">
    <property type="component" value="Unassembled WGS sequence"/>
</dbReference>
<dbReference type="Pfam" id="PF13682">
    <property type="entry name" value="CZB"/>
    <property type="match status" value="1"/>
</dbReference>
<dbReference type="EMBL" id="FMUI01000007">
    <property type="protein sequence ID" value="SCX51978.1"/>
    <property type="molecule type" value="Genomic_DNA"/>
</dbReference>
<dbReference type="Pfam" id="PF00990">
    <property type="entry name" value="GGDEF"/>
    <property type="match status" value="1"/>
</dbReference>
<dbReference type="PANTHER" id="PTHR45138:SF9">
    <property type="entry name" value="DIGUANYLATE CYCLASE DGCM-RELATED"/>
    <property type="match status" value="1"/>
</dbReference>
<evidence type="ECO:0000256" key="4">
    <source>
        <dbReference type="ARBA" id="ARBA00023134"/>
    </source>
</evidence>
<evidence type="ECO:0000256" key="1">
    <source>
        <dbReference type="ARBA" id="ARBA00001946"/>
    </source>
</evidence>
<comment type="catalytic activity">
    <reaction evidence="5">
        <text>2 GTP = 3',3'-c-di-GMP + 2 diphosphate</text>
        <dbReference type="Rhea" id="RHEA:24898"/>
        <dbReference type="ChEBI" id="CHEBI:33019"/>
        <dbReference type="ChEBI" id="CHEBI:37565"/>
        <dbReference type="ChEBI" id="CHEBI:58805"/>
        <dbReference type="EC" id="2.7.7.65"/>
    </reaction>
</comment>
<dbReference type="CDD" id="cd01949">
    <property type="entry name" value="GGDEF"/>
    <property type="match status" value="1"/>
</dbReference>
<gene>
    <name evidence="7" type="ORF">SAMN02927897_02578</name>
</gene>
<dbReference type="FunFam" id="3.30.70.270:FF:000001">
    <property type="entry name" value="Diguanylate cyclase domain protein"/>
    <property type="match status" value="1"/>
</dbReference>
<dbReference type="GO" id="GO:0052621">
    <property type="term" value="F:diguanylate cyclase activity"/>
    <property type="evidence" value="ECO:0007669"/>
    <property type="project" value="UniProtKB-EC"/>
</dbReference>
<keyword evidence="4" id="KW-0547">Nucleotide-binding</keyword>
<protein>
    <recommendedName>
        <fullName evidence="3">diguanylate cyclase</fullName>
        <ecNumber evidence="3">2.7.7.65</ecNumber>
    </recommendedName>
</protein>
<evidence type="ECO:0000256" key="5">
    <source>
        <dbReference type="ARBA" id="ARBA00034247"/>
    </source>
</evidence>
<comment type="caution">
    <text evidence="7">The sequence shown here is derived from an EMBL/GenBank/DDBJ whole genome shotgun (WGS) entry which is preliminary data.</text>
</comment>
<dbReference type="GO" id="GO:1902201">
    <property type="term" value="P:negative regulation of bacterial-type flagellum-dependent cell motility"/>
    <property type="evidence" value="ECO:0007669"/>
    <property type="project" value="TreeGrafter"/>
</dbReference>
<keyword evidence="4" id="KW-0342">GTP-binding</keyword>
<proteinExistence type="predicted"/>
<dbReference type="NCBIfam" id="NF007380">
    <property type="entry name" value="PRK09894.1"/>
    <property type="match status" value="1"/>
</dbReference>
<dbReference type="PANTHER" id="PTHR45138">
    <property type="entry name" value="REGULATORY COMPONENTS OF SENSORY TRANSDUCTION SYSTEM"/>
    <property type="match status" value="1"/>
</dbReference>
<comment type="cofactor">
    <cofactor evidence="1">
        <name>Mg(2+)</name>
        <dbReference type="ChEBI" id="CHEBI:18420"/>
    </cofactor>
</comment>
<dbReference type="InterPro" id="IPR025991">
    <property type="entry name" value="Chemoreceptor_zinc-bind_dom"/>
</dbReference>
<dbReference type="RefSeq" id="WP_017458365.1">
    <property type="nucleotide sequence ID" value="NZ_FMUI01000007.1"/>
</dbReference>
<dbReference type="GeneID" id="23846774"/>
<dbReference type="GO" id="GO:0005525">
    <property type="term" value="F:GTP binding"/>
    <property type="evidence" value="ECO:0007669"/>
    <property type="project" value="UniProtKB-KW"/>
</dbReference>